<evidence type="ECO:0000256" key="6">
    <source>
        <dbReference type="ARBA" id="ARBA00023136"/>
    </source>
</evidence>
<comment type="similarity">
    <text evidence="2 7">Belongs to the ExbD/TolR family.</text>
</comment>
<evidence type="ECO:0008006" key="10">
    <source>
        <dbReference type="Google" id="ProtNLM"/>
    </source>
</evidence>
<evidence type="ECO:0000256" key="1">
    <source>
        <dbReference type="ARBA" id="ARBA00004162"/>
    </source>
</evidence>
<dbReference type="EMBL" id="AWWI01000042">
    <property type="protein sequence ID" value="PIL21380.1"/>
    <property type="molecule type" value="Genomic_DNA"/>
</dbReference>
<dbReference type="Pfam" id="PF02472">
    <property type="entry name" value="ExbD"/>
    <property type="match status" value="1"/>
</dbReference>
<keyword evidence="4 7" id="KW-0812">Transmembrane</keyword>
<sequence>MRIESSPQRQRGENILPMINVVFLLLIFFLISARLTAPEPFPVTPPKSAAQGEPEGDIVLFLSADGQLGFREVEGDEPVMAALAEARQNLCAALDCEITDNRPPLQLRADAAVPGADLARLMPALGRLGFGRVDLVVSPQ</sequence>
<evidence type="ECO:0000256" key="4">
    <source>
        <dbReference type="ARBA" id="ARBA00022692"/>
    </source>
</evidence>
<accession>A0A2G8RIK7</accession>
<dbReference type="GO" id="GO:0022857">
    <property type="term" value="F:transmembrane transporter activity"/>
    <property type="evidence" value="ECO:0007669"/>
    <property type="project" value="InterPro"/>
</dbReference>
<dbReference type="InterPro" id="IPR003400">
    <property type="entry name" value="ExbD"/>
</dbReference>
<evidence type="ECO:0000256" key="2">
    <source>
        <dbReference type="ARBA" id="ARBA00005811"/>
    </source>
</evidence>
<keyword evidence="7" id="KW-0813">Transport</keyword>
<organism evidence="8 9">
    <name type="scientific">Puniceibacterium antarcticum</name>
    <dbReference type="NCBI Taxonomy" id="1206336"/>
    <lineage>
        <taxon>Bacteria</taxon>
        <taxon>Pseudomonadati</taxon>
        <taxon>Pseudomonadota</taxon>
        <taxon>Alphaproteobacteria</taxon>
        <taxon>Rhodobacterales</taxon>
        <taxon>Paracoccaceae</taxon>
        <taxon>Puniceibacterium</taxon>
    </lineage>
</organism>
<dbReference type="GO" id="GO:0005886">
    <property type="term" value="C:plasma membrane"/>
    <property type="evidence" value="ECO:0007669"/>
    <property type="project" value="UniProtKB-SubCell"/>
</dbReference>
<keyword evidence="7" id="KW-0653">Protein transport</keyword>
<dbReference type="RefSeq" id="WP_099909923.1">
    <property type="nucleotide sequence ID" value="NZ_AWWI01000042.1"/>
</dbReference>
<dbReference type="GO" id="GO:0015031">
    <property type="term" value="P:protein transport"/>
    <property type="evidence" value="ECO:0007669"/>
    <property type="project" value="UniProtKB-KW"/>
</dbReference>
<name>A0A2G8RIK7_9RHOB</name>
<comment type="subcellular location">
    <subcellularLocation>
        <location evidence="1">Cell membrane</location>
        <topology evidence="1">Single-pass membrane protein</topology>
    </subcellularLocation>
    <subcellularLocation>
        <location evidence="7">Cell membrane</location>
        <topology evidence="7">Single-pass type II membrane protein</topology>
    </subcellularLocation>
</comment>
<gene>
    <name evidence="8" type="ORF">P775_05165</name>
</gene>
<evidence type="ECO:0000256" key="7">
    <source>
        <dbReference type="RuleBase" id="RU003879"/>
    </source>
</evidence>
<protein>
    <recommendedName>
        <fullName evidence="10">Biopolymer transporter ExbD</fullName>
    </recommendedName>
</protein>
<dbReference type="PANTHER" id="PTHR30558">
    <property type="entry name" value="EXBD MEMBRANE COMPONENT OF PMF-DRIVEN MACROMOLECULE IMPORT SYSTEM"/>
    <property type="match status" value="1"/>
</dbReference>
<evidence type="ECO:0000313" key="8">
    <source>
        <dbReference type="EMBL" id="PIL21380.1"/>
    </source>
</evidence>
<dbReference type="Proteomes" id="UP000231259">
    <property type="component" value="Unassembled WGS sequence"/>
</dbReference>
<keyword evidence="3" id="KW-1003">Cell membrane</keyword>
<keyword evidence="6" id="KW-0472">Membrane</keyword>
<evidence type="ECO:0000256" key="3">
    <source>
        <dbReference type="ARBA" id="ARBA00022475"/>
    </source>
</evidence>
<evidence type="ECO:0000256" key="5">
    <source>
        <dbReference type="ARBA" id="ARBA00022989"/>
    </source>
</evidence>
<evidence type="ECO:0000313" key="9">
    <source>
        <dbReference type="Proteomes" id="UP000231259"/>
    </source>
</evidence>
<proteinExistence type="inferred from homology"/>
<comment type="caution">
    <text evidence="8">The sequence shown here is derived from an EMBL/GenBank/DDBJ whole genome shotgun (WGS) entry which is preliminary data.</text>
</comment>
<keyword evidence="5" id="KW-1133">Transmembrane helix</keyword>
<keyword evidence="9" id="KW-1185">Reference proteome</keyword>
<reference evidence="8 9" key="1">
    <citation type="submission" date="2013-09" db="EMBL/GenBank/DDBJ databases">
        <title>Genome sequencing of Phaeobacter antarcticus sp. nov. SM1211.</title>
        <authorList>
            <person name="Zhang X.-Y."/>
            <person name="Liu C."/>
            <person name="Chen X.-L."/>
            <person name="Xie B.-B."/>
            <person name="Qin Q.-L."/>
            <person name="Rong J.-C."/>
            <person name="Zhang Y.-Z."/>
        </authorList>
    </citation>
    <scope>NUCLEOTIDE SEQUENCE [LARGE SCALE GENOMIC DNA]</scope>
    <source>
        <strain evidence="8 9">SM1211</strain>
    </source>
</reference>
<dbReference type="OrthoDB" id="8479787at2"/>
<dbReference type="AlphaFoldDB" id="A0A2G8RIK7"/>